<dbReference type="EMBL" id="BKCJ010005164">
    <property type="protein sequence ID" value="GEU65243.1"/>
    <property type="molecule type" value="Genomic_DNA"/>
</dbReference>
<gene>
    <name evidence="2" type="ORF">Tci_037221</name>
</gene>
<comment type="caution">
    <text evidence="2">The sequence shown here is derived from an EMBL/GenBank/DDBJ whole genome shotgun (WGS) entry which is preliminary data.</text>
</comment>
<dbReference type="AlphaFoldDB" id="A0A6L2LTS6"/>
<reference evidence="2" key="1">
    <citation type="journal article" date="2019" name="Sci. Rep.">
        <title>Draft genome of Tanacetum cinerariifolium, the natural source of mosquito coil.</title>
        <authorList>
            <person name="Yamashiro T."/>
            <person name="Shiraishi A."/>
            <person name="Satake H."/>
            <person name="Nakayama K."/>
        </authorList>
    </citation>
    <scope>NUCLEOTIDE SEQUENCE</scope>
</reference>
<proteinExistence type="predicted"/>
<evidence type="ECO:0000256" key="1">
    <source>
        <dbReference type="SAM" id="MobiDB-lite"/>
    </source>
</evidence>
<organism evidence="2">
    <name type="scientific">Tanacetum cinerariifolium</name>
    <name type="common">Dalmatian daisy</name>
    <name type="synonym">Chrysanthemum cinerariifolium</name>
    <dbReference type="NCBI Taxonomy" id="118510"/>
    <lineage>
        <taxon>Eukaryota</taxon>
        <taxon>Viridiplantae</taxon>
        <taxon>Streptophyta</taxon>
        <taxon>Embryophyta</taxon>
        <taxon>Tracheophyta</taxon>
        <taxon>Spermatophyta</taxon>
        <taxon>Magnoliopsida</taxon>
        <taxon>eudicotyledons</taxon>
        <taxon>Gunneridae</taxon>
        <taxon>Pentapetalae</taxon>
        <taxon>asterids</taxon>
        <taxon>campanulids</taxon>
        <taxon>Asterales</taxon>
        <taxon>Asteraceae</taxon>
        <taxon>Asteroideae</taxon>
        <taxon>Anthemideae</taxon>
        <taxon>Anthemidinae</taxon>
        <taxon>Tanacetum</taxon>
    </lineage>
</organism>
<feature type="region of interest" description="Disordered" evidence="1">
    <location>
        <begin position="408"/>
        <end position="434"/>
    </location>
</feature>
<evidence type="ECO:0000313" key="2">
    <source>
        <dbReference type="EMBL" id="GEU65243.1"/>
    </source>
</evidence>
<sequence length="462" mass="53449">MDQNIDSFGFDQIQPSQYPKMGNEVFQAKGNIMKSIQTFLEKFNRISFGEMPKVLLQAWEKYFAIQHAQPEDTNELFQKLLEDLHIINEEPAEYINSPSWNCPTFYNNDEEHFVQYKEYLENSSKAIAAMNFNQEKENTPQNSDIRQLVREECGIKVCEKQKQNMEDTLLYALNSKLLLINLRSQRLNKKKKEVKNIVDQPTKHGTQPEYSLSIGNKHLSTIPETESDEVIKSSAKSLVPIPSEYEVTYDDESNDDESISSDEDVLIEDFKVYLNPLFDDEEINSDKINPHCFNAESDLIESLSNHDTLIGSSSKIDYLKKISGELMPLSIINEERIRREHEEYISLMEKLLAINSFPRPLENFHANMIVETLPSSTILVEDSDSLWEEIDIFTELLVNDSISLPKNESSNFDHHDDPSFPRPPPEPPNVESFFDFEPDSRELISDVKSNIDELNEDERFDP</sequence>
<accession>A0A6L2LTS6</accession>
<name>A0A6L2LTS6_TANCI</name>
<protein>
    <recommendedName>
        <fullName evidence="3">Reverse transcriptase domain-containing protein</fullName>
    </recommendedName>
</protein>
<evidence type="ECO:0008006" key="3">
    <source>
        <dbReference type="Google" id="ProtNLM"/>
    </source>
</evidence>